<feature type="domain" description="EthD" evidence="1">
    <location>
        <begin position="12"/>
        <end position="84"/>
    </location>
</feature>
<accession>A0A7Y9RSS3</accession>
<dbReference type="Proteomes" id="UP000544110">
    <property type="component" value="Unassembled WGS sequence"/>
</dbReference>
<keyword evidence="3" id="KW-1185">Reference proteome</keyword>
<dbReference type="InterPro" id="IPR011008">
    <property type="entry name" value="Dimeric_a/b-barrel"/>
</dbReference>
<dbReference type="NCBIfam" id="TIGR02118">
    <property type="entry name" value="EthD family reductase"/>
    <property type="match status" value="1"/>
</dbReference>
<proteinExistence type="predicted"/>
<dbReference type="RefSeq" id="WP_179516622.1">
    <property type="nucleotide sequence ID" value="NZ_JACCAC010000001.1"/>
</dbReference>
<dbReference type="EMBL" id="JACCAC010000001">
    <property type="protein sequence ID" value="NYG53882.1"/>
    <property type="molecule type" value="Genomic_DNA"/>
</dbReference>
<dbReference type="InterPro" id="IPR009799">
    <property type="entry name" value="EthD_dom"/>
</dbReference>
<dbReference type="AlphaFoldDB" id="A0A7Y9RSS3"/>
<name>A0A7Y9RSS3_9ACTN</name>
<comment type="caution">
    <text evidence="2">The sequence shown here is derived from an EMBL/GenBank/DDBJ whole genome shotgun (WGS) entry which is preliminary data.</text>
</comment>
<evidence type="ECO:0000313" key="2">
    <source>
        <dbReference type="EMBL" id="NYG53882.1"/>
    </source>
</evidence>
<dbReference type="Pfam" id="PF07110">
    <property type="entry name" value="EthD"/>
    <property type="match status" value="1"/>
</dbReference>
<organism evidence="2 3">
    <name type="scientific">Nocardioides perillae</name>
    <dbReference type="NCBI Taxonomy" id="1119534"/>
    <lineage>
        <taxon>Bacteria</taxon>
        <taxon>Bacillati</taxon>
        <taxon>Actinomycetota</taxon>
        <taxon>Actinomycetes</taxon>
        <taxon>Propionibacteriales</taxon>
        <taxon>Nocardioidaceae</taxon>
        <taxon>Nocardioides</taxon>
    </lineage>
</organism>
<gene>
    <name evidence="2" type="ORF">BJ989_000186</name>
</gene>
<sequence length="103" mass="11002">MHRVTIQYAVPADPEAFDAHYFGTHVPLVGPLPGLQQFAWSKPRPLGGEATVYLVAQLDFADEEAMTTALRSPEMAAAAEDAARLGTPMTMFTGEVVVGLPST</sequence>
<evidence type="ECO:0000259" key="1">
    <source>
        <dbReference type="Pfam" id="PF07110"/>
    </source>
</evidence>
<reference evidence="2 3" key="1">
    <citation type="submission" date="2020-07" db="EMBL/GenBank/DDBJ databases">
        <title>Sequencing the genomes of 1000 actinobacteria strains.</title>
        <authorList>
            <person name="Klenk H.-P."/>
        </authorList>
    </citation>
    <scope>NUCLEOTIDE SEQUENCE [LARGE SCALE GENOMIC DNA]</scope>
    <source>
        <strain evidence="2 3">DSM 24552</strain>
    </source>
</reference>
<dbReference type="GO" id="GO:0016491">
    <property type="term" value="F:oxidoreductase activity"/>
    <property type="evidence" value="ECO:0007669"/>
    <property type="project" value="InterPro"/>
</dbReference>
<evidence type="ECO:0000313" key="3">
    <source>
        <dbReference type="Proteomes" id="UP000544110"/>
    </source>
</evidence>
<dbReference type="SUPFAM" id="SSF54909">
    <property type="entry name" value="Dimeric alpha+beta barrel"/>
    <property type="match status" value="1"/>
</dbReference>
<dbReference type="Gene3D" id="3.30.70.100">
    <property type="match status" value="1"/>
</dbReference>
<protein>
    <submittedName>
        <fullName evidence="2">Uncharacterized protein (TIGR02118 family)</fullName>
    </submittedName>
</protein>